<gene>
    <name evidence="2" type="ORF">HCN44_004135</name>
</gene>
<keyword evidence="3" id="KW-1185">Reference proteome</keyword>
<name>A0A834XWA3_APHGI</name>
<sequence length="257" mass="30599">MSLLCNFIILTTIITVKAYVIDGENKIKCPDLDNEKIIITEKVDKFFEHYVEKLVIESFELQNKLYDDMLRAKEEYEIKKTNDSQLQLDCYSIFFDKTLRTIEESIETIAKCTRENVDEYYNCRDEHIIVNTYESPVDIFEIKKNEMILRVKNIFAVTFTVNRNICLMETIQNIENILDKFKKVYQICDDVDIKENEELTKSNIENEDYYQYYKARLIIDMKYLNCIGEIENNSNENLKNSIRNFVICTRKIPRILG</sequence>
<dbReference type="AlphaFoldDB" id="A0A834XWA3"/>
<comment type="caution">
    <text evidence="2">The sequence shown here is derived from an EMBL/GenBank/DDBJ whole genome shotgun (WGS) entry which is preliminary data.</text>
</comment>
<feature type="signal peptide" evidence="1">
    <location>
        <begin position="1"/>
        <end position="18"/>
    </location>
</feature>
<reference evidence="2 3" key="1">
    <citation type="submission" date="2020-08" db="EMBL/GenBank/DDBJ databases">
        <title>Aphidius gifuensis genome sequencing and assembly.</title>
        <authorList>
            <person name="Du Z."/>
        </authorList>
    </citation>
    <scope>NUCLEOTIDE SEQUENCE [LARGE SCALE GENOMIC DNA]</scope>
    <source>
        <strain evidence="2">YNYX2018</strain>
        <tissue evidence="2">Adults</tissue>
    </source>
</reference>
<feature type="chain" id="PRO_5032528490" description="Venom protein" evidence="1">
    <location>
        <begin position="19"/>
        <end position="257"/>
    </location>
</feature>
<dbReference type="Proteomes" id="UP000639338">
    <property type="component" value="Unassembled WGS sequence"/>
</dbReference>
<accession>A0A834XWA3</accession>
<dbReference type="EMBL" id="JACMRX010000002">
    <property type="protein sequence ID" value="KAF7994663.1"/>
    <property type="molecule type" value="Genomic_DNA"/>
</dbReference>
<proteinExistence type="predicted"/>
<evidence type="ECO:0000313" key="2">
    <source>
        <dbReference type="EMBL" id="KAF7994663.1"/>
    </source>
</evidence>
<keyword evidence="1" id="KW-0732">Signal</keyword>
<protein>
    <recommendedName>
        <fullName evidence="4">Venom protein</fullName>
    </recommendedName>
</protein>
<evidence type="ECO:0000256" key="1">
    <source>
        <dbReference type="SAM" id="SignalP"/>
    </source>
</evidence>
<organism evidence="2 3">
    <name type="scientific">Aphidius gifuensis</name>
    <name type="common">Parasitoid wasp</name>
    <dbReference type="NCBI Taxonomy" id="684658"/>
    <lineage>
        <taxon>Eukaryota</taxon>
        <taxon>Metazoa</taxon>
        <taxon>Ecdysozoa</taxon>
        <taxon>Arthropoda</taxon>
        <taxon>Hexapoda</taxon>
        <taxon>Insecta</taxon>
        <taxon>Pterygota</taxon>
        <taxon>Neoptera</taxon>
        <taxon>Endopterygota</taxon>
        <taxon>Hymenoptera</taxon>
        <taxon>Apocrita</taxon>
        <taxon>Ichneumonoidea</taxon>
        <taxon>Braconidae</taxon>
        <taxon>Aphidiinae</taxon>
        <taxon>Aphidius</taxon>
    </lineage>
</organism>
<evidence type="ECO:0008006" key="4">
    <source>
        <dbReference type="Google" id="ProtNLM"/>
    </source>
</evidence>
<evidence type="ECO:0000313" key="3">
    <source>
        <dbReference type="Proteomes" id="UP000639338"/>
    </source>
</evidence>